<gene>
    <name evidence="2" type="ORF">SB6408_00377</name>
    <name evidence="3" type="ORF">SB6411_01907</name>
</gene>
<name>A0A564JZB2_9ENTR</name>
<dbReference type="AlphaFoldDB" id="A0A564JZB2"/>
<feature type="transmembrane region" description="Helical" evidence="1">
    <location>
        <begin position="30"/>
        <end position="49"/>
    </location>
</feature>
<sequence>MNTFSIIAIPFFAVSVVLLTLGATRKNRTCFIVGGVFMASTVVNAVIGLSL</sequence>
<protein>
    <submittedName>
        <fullName evidence="2">Uncharacterized protein</fullName>
    </submittedName>
</protein>
<keyword evidence="4" id="KW-1185">Reference proteome</keyword>
<keyword evidence="1" id="KW-0812">Transmembrane</keyword>
<dbReference type="EMBL" id="CABGHF010000001">
    <property type="protein sequence ID" value="VUS31344.1"/>
    <property type="molecule type" value="Genomic_DNA"/>
</dbReference>
<keyword evidence="1" id="KW-1133">Transmembrane helix</keyword>
<proteinExistence type="predicted"/>
<accession>A0A564JZB2</accession>
<evidence type="ECO:0000313" key="3">
    <source>
        <dbReference type="EMBL" id="VUS61763.1"/>
    </source>
</evidence>
<dbReference type="RefSeq" id="WP_180349540.1">
    <property type="nucleotide sequence ID" value="NZ_CABEJC010000010.1"/>
</dbReference>
<keyword evidence="1" id="KW-0472">Membrane</keyword>
<evidence type="ECO:0000313" key="2">
    <source>
        <dbReference type="EMBL" id="VUS31344.1"/>
    </source>
</evidence>
<feature type="transmembrane region" description="Helical" evidence="1">
    <location>
        <begin position="6"/>
        <end position="23"/>
    </location>
</feature>
<evidence type="ECO:0000313" key="5">
    <source>
        <dbReference type="Proteomes" id="UP000318370"/>
    </source>
</evidence>
<dbReference type="Proteomes" id="UP000317652">
    <property type="component" value="Unassembled WGS sequence"/>
</dbReference>
<organism evidence="2 5">
    <name type="scientific">Klebsiella spallanzanii</name>
    <dbReference type="NCBI Taxonomy" id="2587528"/>
    <lineage>
        <taxon>Bacteria</taxon>
        <taxon>Pseudomonadati</taxon>
        <taxon>Pseudomonadota</taxon>
        <taxon>Gammaproteobacteria</taxon>
        <taxon>Enterobacterales</taxon>
        <taxon>Enterobacteriaceae</taxon>
        <taxon>Klebsiella/Raoultella group</taxon>
        <taxon>Klebsiella</taxon>
    </lineage>
</organism>
<dbReference type="EMBL" id="CABGGS010000034">
    <property type="protein sequence ID" value="VUS61763.1"/>
    <property type="molecule type" value="Genomic_DNA"/>
</dbReference>
<evidence type="ECO:0000313" key="4">
    <source>
        <dbReference type="Proteomes" id="UP000317652"/>
    </source>
</evidence>
<dbReference type="Proteomes" id="UP000318370">
    <property type="component" value="Unassembled WGS sequence"/>
</dbReference>
<reference evidence="4 5" key="1">
    <citation type="submission" date="2019-07" db="EMBL/GenBank/DDBJ databases">
        <authorList>
            <person name="Brisse S."/>
            <person name="Rodrigues C."/>
            <person name="Thorpe H."/>
        </authorList>
    </citation>
    <scope>NUCLEOTIDE SEQUENCE [LARGE SCALE GENOMIC DNA]</scope>
    <source>
        <strain evidence="2">SB6408</strain>
        <strain evidence="3">SB6411</strain>
    </source>
</reference>
<evidence type="ECO:0000256" key="1">
    <source>
        <dbReference type="SAM" id="Phobius"/>
    </source>
</evidence>